<dbReference type="GO" id="GO:0001006">
    <property type="term" value="F:RNA polymerase III type 3 promoter sequence-specific DNA binding"/>
    <property type="evidence" value="ECO:0007669"/>
    <property type="project" value="TreeGrafter"/>
</dbReference>
<evidence type="ECO:0000256" key="7">
    <source>
        <dbReference type="ARBA" id="ARBA00023242"/>
    </source>
</evidence>
<evidence type="ECO:0000256" key="5">
    <source>
        <dbReference type="ARBA" id="ARBA00023125"/>
    </source>
</evidence>
<evidence type="ECO:0000256" key="6">
    <source>
        <dbReference type="ARBA" id="ARBA00023163"/>
    </source>
</evidence>
<keyword evidence="4" id="KW-0805">Transcription regulation</keyword>
<comment type="subunit">
    <text evidence="9">Part of the SNAPc complex composed of 5 subunits: SNAPC1, SNAPC2, SNAPC3, SNAPC4 and SNAPC5. SNAPC3 interacts with SNAPC1.</text>
</comment>
<dbReference type="GO" id="GO:0019185">
    <property type="term" value="C:snRNA-activating protein complex"/>
    <property type="evidence" value="ECO:0007669"/>
    <property type="project" value="TreeGrafter"/>
</dbReference>
<dbReference type="GO" id="GO:0042795">
    <property type="term" value="P:snRNA transcription by RNA polymerase II"/>
    <property type="evidence" value="ECO:0007669"/>
    <property type="project" value="TreeGrafter"/>
</dbReference>
<sequence>MDRLVQVFLPLVVAVLMLLRMDADAQGVVMTSRQKMAIMAYNVKNEKIRARPAGSSVWNDGLVCKESSDNPCRLMTTYAKDVYKSGFFYIGSTFYNDHRHPDNMDYSEVIRKWASEPGKGIGPLHIAKMEEVQLATLTFRLGYPYVGRRKQYQRVIKFLQVALPFHCTESPITL</sequence>
<evidence type="ECO:0000256" key="2">
    <source>
        <dbReference type="ARBA" id="ARBA00010410"/>
    </source>
</evidence>
<dbReference type="EMBL" id="OE186090">
    <property type="protein sequence ID" value="CAD7577749.1"/>
    <property type="molecule type" value="Genomic_DNA"/>
</dbReference>
<dbReference type="Pfam" id="PF12251">
    <property type="entry name" value="SNAPC3"/>
    <property type="match status" value="1"/>
</dbReference>
<evidence type="ECO:0000256" key="1">
    <source>
        <dbReference type="ARBA" id="ARBA00004123"/>
    </source>
</evidence>
<reference evidence="12" key="1">
    <citation type="submission" date="2020-11" db="EMBL/GenBank/DDBJ databases">
        <authorList>
            <person name="Tran Van P."/>
        </authorList>
    </citation>
    <scope>NUCLEOTIDE SEQUENCE</scope>
</reference>
<dbReference type="GO" id="GO:0042796">
    <property type="term" value="P:snRNA transcription by RNA polymerase III"/>
    <property type="evidence" value="ECO:0007669"/>
    <property type="project" value="TreeGrafter"/>
</dbReference>
<evidence type="ECO:0000256" key="4">
    <source>
        <dbReference type="ARBA" id="ARBA00023015"/>
    </source>
</evidence>
<evidence type="ECO:0000256" key="3">
    <source>
        <dbReference type="ARBA" id="ARBA00013634"/>
    </source>
</evidence>
<gene>
    <name evidence="12" type="ORF">TCMB3V08_LOCUS10296</name>
</gene>
<keyword evidence="7" id="KW-0539">Nucleus</keyword>
<comment type="similarity">
    <text evidence="2">Belongs to the SNAPC3/SRD2 family.</text>
</comment>
<dbReference type="GO" id="GO:0000978">
    <property type="term" value="F:RNA polymerase II cis-regulatory region sequence-specific DNA binding"/>
    <property type="evidence" value="ECO:0007669"/>
    <property type="project" value="TreeGrafter"/>
</dbReference>
<dbReference type="PANTHER" id="PTHR13421">
    <property type="entry name" value="SNRNA-ACTIVATING PROTEIN COMPLEX SUBUNIT 3"/>
    <property type="match status" value="1"/>
</dbReference>
<organism evidence="12">
    <name type="scientific">Timema californicum</name>
    <name type="common">California timema</name>
    <name type="synonym">Walking stick</name>
    <dbReference type="NCBI Taxonomy" id="61474"/>
    <lineage>
        <taxon>Eukaryota</taxon>
        <taxon>Metazoa</taxon>
        <taxon>Ecdysozoa</taxon>
        <taxon>Arthropoda</taxon>
        <taxon>Hexapoda</taxon>
        <taxon>Insecta</taxon>
        <taxon>Pterygota</taxon>
        <taxon>Neoptera</taxon>
        <taxon>Polyneoptera</taxon>
        <taxon>Phasmatodea</taxon>
        <taxon>Timematodea</taxon>
        <taxon>Timematoidea</taxon>
        <taxon>Timematidae</taxon>
        <taxon>Timema</taxon>
    </lineage>
</organism>
<dbReference type="GO" id="GO:0003681">
    <property type="term" value="F:bent DNA binding"/>
    <property type="evidence" value="ECO:0007669"/>
    <property type="project" value="TreeGrafter"/>
</dbReference>
<accession>A0A7R9JEL0</accession>
<evidence type="ECO:0000256" key="11">
    <source>
        <dbReference type="SAM" id="SignalP"/>
    </source>
</evidence>
<dbReference type="AlphaFoldDB" id="A0A7R9JEL0"/>
<keyword evidence="5" id="KW-0238">DNA-binding</keyword>
<evidence type="ECO:0000256" key="10">
    <source>
        <dbReference type="ARBA" id="ARBA00029606"/>
    </source>
</evidence>
<feature type="chain" id="PRO_5031519648" description="snRNA-activating protein complex subunit 3" evidence="11">
    <location>
        <begin position="26"/>
        <end position="174"/>
    </location>
</feature>
<dbReference type="GO" id="GO:0005634">
    <property type="term" value="C:nucleus"/>
    <property type="evidence" value="ECO:0007669"/>
    <property type="project" value="UniProtKB-SubCell"/>
</dbReference>
<dbReference type="GO" id="GO:0001046">
    <property type="term" value="F:core promoter sequence-specific DNA binding"/>
    <property type="evidence" value="ECO:0007669"/>
    <property type="project" value="TreeGrafter"/>
</dbReference>
<keyword evidence="6" id="KW-0804">Transcription</keyword>
<evidence type="ECO:0000313" key="12">
    <source>
        <dbReference type="EMBL" id="CAD7577749.1"/>
    </source>
</evidence>
<comment type="subcellular location">
    <subcellularLocation>
        <location evidence="1">Nucleus</location>
    </subcellularLocation>
</comment>
<protein>
    <recommendedName>
        <fullName evidence="3">snRNA-activating protein complex subunit 3</fullName>
    </recommendedName>
    <alternativeName>
        <fullName evidence="10">Small nuclear RNA-activating complex polypeptide 3</fullName>
    </alternativeName>
</protein>
<proteinExistence type="inferred from homology"/>
<dbReference type="InterPro" id="IPR022042">
    <property type="entry name" value="snRNA-activating_su3"/>
</dbReference>
<dbReference type="PANTHER" id="PTHR13421:SF16">
    <property type="entry name" value="SNRNA-ACTIVATING PROTEIN COMPLEX SUBUNIT 3"/>
    <property type="match status" value="1"/>
</dbReference>
<name>A0A7R9JEL0_TIMCA</name>
<feature type="signal peptide" evidence="11">
    <location>
        <begin position="1"/>
        <end position="25"/>
    </location>
</feature>
<comment type="function">
    <text evidence="8">Part of the SNAPc complex required for the transcription of both RNA polymerase II and III small-nuclear RNA genes. Binds to the proximal sequence element (PSE), a non-TATA-box basal promoter element common to these 2 types of genes. Recruits TBP and BRF2 to the U6 snRNA TATA box.</text>
</comment>
<keyword evidence="11" id="KW-0732">Signal</keyword>
<evidence type="ECO:0000256" key="8">
    <source>
        <dbReference type="ARBA" id="ARBA00025193"/>
    </source>
</evidence>
<evidence type="ECO:0000256" key="9">
    <source>
        <dbReference type="ARBA" id="ARBA00025958"/>
    </source>
</evidence>